<gene>
    <name evidence="1" type="ORF">HD598_001458</name>
</gene>
<organism evidence="1 2">
    <name type="scientific">Neomicrococcus aestuarii</name>
    <dbReference type="NCBI Taxonomy" id="556325"/>
    <lineage>
        <taxon>Bacteria</taxon>
        <taxon>Bacillati</taxon>
        <taxon>Actinomycetota</taxon>
        <taxon>Actinomycetes</taxon>
        <taxon>Micrococcales</taxon>
        <taxon>Micrococcaceae</taxon>
        <taxon>Neomicrococcus</taxon>
    </lineage>
</organism>
<dbReference type="Proteomes" id="UP000580797">
    <property type="component" value="Unassembled WGS sequence"/>
</dbReference>
<dbReference type="EMBL" id="JACHDR010000001">
    <property type="protein sequence ID" value="MBB5512771.1"/>
    <property type="molecule type" value="Genomic_DNA"/>
</dbReference>
<accession>A0A7W8TTV6</accession>
<evidence type="ECO:0000313" key="1">
    <source>
        <dbReference type="EMBL" id="MBB5512771.1"/>
    </source>
</evidence>
<sequence>MVSSNSRFTASLFCFRPCFRLRNF</sequence>
<proteinExistence type="predicted"/>
<protein>
    <submittedName>
        <fullName evidence="1">Uncharacterized protein</fullName>
    </submittedName>
</protein>
<comment type="caution">
    <text evidence="1">The sequence shown here is derived from an EMBL/GenBank/DDBJ whole genome shotgun (WGS) entry which is preliminary data.</text>
</comment>
<evidence type="ECO:0000313" key="2">
    <source>
        <dbReference type="Proteomes" id="UP000580797"/>
    </source>
</evidence>
<reference evidence="1 2" key="1">
    <citation type="submission" date="2020-08" db="EMBL/GenBank/DDBJ databases">
        <title>Sequencing the genomes of 1000 actinobacteria strains.</title>
        <authorList>
            <person name="Klenk H.-P."/>
        </authorList>
    </citation>
    <scope>NUCLEOTIDE SEQUENCE [LARGE SCALE GENOMIC DNA]</scope>
    <source>
        <strain evidence="1 2">DSM 105783</strain>
    </source>
</reference>
<dbReference type="AlphaFoldDB" id="A0A7W8TTV6"/>
<name>A0A7W8TTV6_9MICC</name>